<organism evidence="1 2">
    <name type="scientific">Apiotrichum porosum</name>
    <dbReference type="NCBI Taxonomy" id="105984"/>
    <lineage>
        <taxon>Eukaryota</taxon>
        <taxon>Fungi</taxon>
        <taxon>Dikarya</taxon>
        <taxon>Basidiomycota</taxon>
        <taxon>Agaricomycotina</taxon>
        <taxon>Tremellomycetes</taxon>
        <taxon>Trichosporonales</taxon>
        <taxon>Trichosporonaceae</taxon>
        <taxon>Apiotrichum</taxon>
    </lineage>
</organism>
<evidence type="ECO:0000313" key="1">
    <source>
        <dbReference type="EMBL" id="RSH76926.1"/>
    </source>
</evidence>
<gene>
    <name evidence="1" type="ORF">EHS24_003863</name>
</gene>
<reference evidence="1 2" key="1">
    <citation type="submission" date="2018-11" db="EMBL/GenBank/DDBJ databases">
        <title>Genome sequence of Apiotrichum porosum DSM 27194.</title>
        <authorList>
            <person name="Aliyu H."/>
            <person name="Gorte O."/>
            <person name="Ochsenreither K."/>
        </authorList>
    </citation>
    <scope>NUCLEOTIDE SEQUENCE [LARGE SCALE GENOMIC DNA]</scope>
    <source>
        <strain evidence="1 2">DSM 27194</strain>
    </source>
</reference>
<dbReference type="Proteomes" id="UP000279236">
    <property type="component" value="Unassembled WGS sequence"/>
</dbReference>
<dbReference type="AlphaFoldDB" id="A0A427XDK1"/>
<keyword evidence="2" id="KW-1185">Reference proteome</keyword>
<dbReference type="OrthoDB" id="445007at2759"/>
<dbReference type="STRING" id="105984.A0A427XDK1"/>
<dbReference type="SUPFAM" id="SSF51197">
    <property type="entry name" value="Clavaminate synthase-like"/>
    <property type="match status" value="1"/>
</dbReference>
<dbReference type="Gene3D" id="2.60.120.620">
    <property type="entry name" value="q2cbj1_9rhob like domain"/>
    <property type="match status" value="1"/>
</dbReference>
<proteinExistence type="predicted"/>
<name>A0A427XDK1_9TREE</name>
<protein>
    <submittedName>
        <fullName evidence="1">Uncharacterized protein</fullName>
    </submittedName>
</protein>
<dbReference type="GeneID" id="39588406"/>
<dbReference type="RefSeq" id="XP_028472073.1">
    <property type="nucleotide sequence ID" value="XM_028619500.1"/>
</dbReference>
<accession>A0A427XDK1</accession>
<sequence>MLHGETATVSVDPAIHAFLIEKKGAKSAQFESANQVNPNLPTPRKQARDAKLKEVLGAATTALSKLAKDAADVTTETLDVDKNDSTFLYMDPLSVLHSPSFLPGSHKTVRVSSRFVRAAGGGTTFEPVPGVEPNADKWDELDGWCEAVCPAGRHARAHPRQRHAPLAANPSDKTRMIYTFHMIEGGAQYDGKNWLRPTAALPFPALYDEAAPLPTPTAAAA</sequence>
<comment type="caution">
    <text evidence="1">The sequence shown here is derived from an EMBL/GenBank/DDBJ whole genome shotgun (WGS) entry which is preliminary data.</text>
</comment>
<dbReference type="EMBL" id="RSCE01000019">
    <property type="protein sequence ID" value="RSH76926.1"/>
    <property type="molecule type" value="Genomic_DNA"/>
</dbReference>
<evidence type="ECO:0000313" key="2">
    <source>
        <dbReference type="Proteomes" id="UP000279236"/>
    </source>
</evidence>